<dbReference type="InterPro" id="IPR023408">
    <property type="entry name" value="MscS_beta-dom_sf"/>
</dbReference>
<evidence type="ECO:0000256" key="7">
    <source>
        <dbReference type="SAM" id="MobiDB-lite"/>
    </source>
</evidence>
<evidence type="ECO:0000256" key="4">
    <source>
        <dbReference type="ARBA" id="ARBA00022692"/>
    </source>
</evidence>
<dbReference type="Gene3D" id="2.30.30.60">
    <property type="match status" value="1"/>
</dbReference>
<dbReference type="InterPro" id="IPR049142">
    <property type="entry name" value="MS_channel_1st"/>
</dbReference>
<dbReference type="Proteomes" id="UP001062901">
    <property type="component" value="Unassembled WGS sequence"/>
</dbReference>
<feature type="transmembrane region" description="Helical" evidence="8">
    <location>
        <begin position="404"/>
        <end position="426"/>
    </location>
</feature>
<feature type="transmembrane region" description="Helical" evidence="8">
    <location>
        <begin position="219"/>
        <end position="239"/>
    </location>
</feature>
<dbReference type="Pfam" id="PF00924">
    <property type="entry name" value="MS_channel_2nd"/>
    <property type="match status" value="1"/>
</dbReference>
<name>A0ABQ0NZG7_9PROT</name>
<dbReference type="Pfam" id="PF21082">
    <property type="entry name" value="MS_channel_3rd"/>
    <property type="match status" value="1"/>
</dbReference>
<evidence type="ECO:0000256" key="5">
    <source>
        <dbReference type="ARBA" id="ARBA00022989"/>
    </source>
</evidence>
<feature type="transmembrane region" description="Helical" evidence="8">
    <location>
        <begin position="330"/>
        <end position="350"/>
    </location>
</feature>
<evidence type="ECO:0000313" key="13">
    <source>
        <dbReference type="Proteomes" id="UP001062901"/>
    </source>
</evidence>
<feature type="transmembrane region" description="Helical" evidence="8">
    <location>
        <begin position="456"/>
        <end position="478"/>
    </location>
</feature>
<comment type="subcellular location">
    <subcellularLocation>
        <location evidence="1">Cell membrane</location>
        <topology evidence="1">Multi-pass membrane protein</topology>
    </subcellularLocation>
</comment>
<reference evidence="12" key="1">
    <citation type="submission" date="2013-04" db="EMBL/GenBank/DDBJ databases">
        <title>The genome sequencing project of 58 acetic acid bacteria.</title>
        <authorList>
            <person name="Okamoto-Kainuma A."/>
            <person name="Ishikawa M."/>
            <person name="Umino S."/>
            <person name="Koizumi Y."/>
            <person name="Shiwa Y."/>
            <person name="Yoshikawa H."/>
            <person name="Matsutani M."/>
            <person name="Matsushita K."/>
        </authorList>
    </citation>
    <scope>NUCLEOTIDE SEQUENCE</scope>
    <source>
        <strain evidence="12">DSM 15669</strain>
    </source>
</reference>
<dbReference type="EMBL" id="BAQD01000021">
    <property type="protein sequence ID" value="GBQ07211.1"/>
    <property type="molecule type" value="Genomic_DNA"/>
</dbReference>
<feature type="region of interest" description="Disordered" evidence="7">
    <location>
        <begin position="164"/>
        <end position="190"/>
    </location>
</feature>
<evidence type="ECO:0000256" key="1">
    <source>
        <dbReference type="ARBA" id="ARBA00004651"/>
    </source>
</evidence>
<dbReference type="InterPro" id="IPR011066">
    <property type="entry name" value="MscS_channel_C_sf"/>
</dbReference>
<keyword evidence="6 8" id="KW-0472">Membrane</keyword>
<keyword evidence="4 8" id="KW-0812">Transmembrane</keyword>
<evidence type="ECO:0000256" key="8">
    <source>
        <dbReference type="SAM" id="Phobius"/>
    </source>
</evidence>
<feature type="transmembrane region" description="Helical" evidence="8">
    <location>
        <begin position="293"/>
        <end position="315"/>
    </location>
</feature>
<evidence type="ECO:0000259" key="10">
    <source>
        <dbReference type="Pfam" id="PF21082"/>
    </source>
</evidence>
<keyword evidence="13" id="KW-1185">Reference proteome</keyword>
<evidence type="ECO:0000256" key="3">
    <source>
        <dbReference type="ARBA" id="ARBA00022475"/>
    </source>
</evidence>
<feature type="domain" description="Mechanosensitive ion channel transmembrane helices 2/3" evidence="11">
    <location>
        <begin position="547"/>
        <end position="587"/>
    </location>
</feature>
<protein>
    <submittedName>
        <fullName evidence="12">Mechanosensitive ion channel protein MscS</fullName>
    </submittedName>
</protein>
<dbReference type="InterPro" id="IPR006685">
    <property type="entry name" value="MscS_channel_2nd"/>
</dbReference>
<feature type="transmembrane region" description="Helical" evidence="8">
    <location>
        <begin position="543"/>
        <end position="565"/>
    </location>
</feature>
<dbReference type="PANTHER" id="PTHR30460">
    <property type="entry name" value="MODERATE CONDUCTANCE MECHANOSENSITIVE CHANNEL YBIO"/>
    <property type="match status" value="1"/>
</dbReference>
<keyword evidence="3" id="KW-1003">Cell membrane</keyword>
<keyword evidence="5 8" id="KW-1133">Transmembrane helix</keyword>
<gene>
    <name evidence="12" type="ORF">AA15669_1282</name>
</gene>
<sequence>MAQAATTPAPAGPHIDAAQAKQLIGVLNDDAKRKQFVTTLSNLTAAQTSTAQKASLPDQVLTNLSSFGSRTMIQLRVLHQNALNFREIIPWVQHVWQDKSTQSQISCVLLRVALMIVGSFVLIQVMRLLLKLPRNKLDELAKDHDRLQFHREADKLRAASAANAKAEKAEAEAEDDSSEDQKTSTDAAQPDFEDQLRRQGALSRLLISLHRFPYTFGNAVLDGLIILMFPLTALLIQSLDPAPTDETLQSVWSIAWISGIGLGIWTILIRALLAPKQPWLRLTVLQDNVAKFLYYSFLHLATVLAWGYTALIVLHHCTLPPDVSLSLEKLLVLVVHAMVAVMILRARGMIKHVCDRVATRSPRLAPFMRVIARCWWVVALFFDVALWLVWAANIQGGYDVILRIFVRTCVALVLMRVLSILAYGGLSRIVHALTDSTLTHETQNRILRYYPVAQRLLAVVIAVLTALSLAVAWGAPIYSVFGEHTLGGQLFSSIITIIIALVVGVVAWEVVNVAIENQIRRLGQKDSVEQQNRMARLRTLQPMFRILLLVVLVIVIGLTVLSQLGINTGPLLASASIFGVALGFGSQKLVQDFISGIFLLMENALTVGDSVTLNGTYGVIEKLSLRSVHIRANDGSMNIFSFSSLGQVTNYNRDFSRAMIIVEVGYDVDTDVAVQALLDIAQDMRKDPNFSSDIIDDFQLWGVSALNDFSVTVRGTFPTTTSGRWPVEWEFYRRVKKTFEERGITIPFPTRTINLQDVAEAGTSRAVPSRPHAPTQGGNNAS</sequence>
<feature type="transmembrane region" description="Helical" evidence="8">
    <location>
        <begin position="251"/>
        <end position="273"/>
    </location>
</feature>
<feature type="transmembrane region" description="Helical" evidence="8">
    <location>
        <begin position="108"/>
        <end position="130"/>
    </location>
</feature>
<dbReference type="SUPFAM" id="SSF50182">
    <property type="entry name" value="Sm-like ribonucleoproteins"/>
    <property type="match status" value="1"/>
</dbReference>
<feature type="transmembrane region" description="Helical" evidence="8">
    <location>
        <begin position="370"/>
        <end position="392"/>
    </location>
</feature>
<dbReference type="SUPFAM" id="SSF82689">
    <property type="entry name" value="Mechanosensitive channel protein MscS (YggB), C-terminal domain"/>
    <property type="match status" value="1"/>
</dbReference>
<feature type="domain" description="Mechanosensitive ion channel MscS" evidence="9">
    <location>
        <begin position="589"/>
        <end position="653"/>
    </location>
</feature>
<evidence type="ECO:0000256" key="2">
    <source>
        <dbReference type="ARBA" id="ARBA00008017"/>
    </source>
</evidence>
<dbReference type="Pfam" id="PF21088">
    <property type="entry name" value="MS_channel_1st"/>
    <property type="match status" value="1"/>
</dbReference>
<accession>A0ABQ0NZG7</accession>
<feature type="transmembrane region" description="Helical" evidence="8">
    <location>
        <begin position="490"/>
        <end position="515"/>
    </location>
</feature>
<dbReference type="Gene3D" id="3.30.70.100">
    <property type="match status" value="1"/>
</dbReference>
<dbReference type="PANTHER" id="PTHR30460:SF0">
    <property type="entry name" value="MODERATE CONDUCTANCE MECHANOSENSITIVE CHANNEL YBIO"/>
    <property type="match status" value="1"/>
</dbReference>
<dbReference type="InterPro" id="IPR010920">
    <property type="entry name" value="LSM_dom_sf"/>
</dbReference>
<comment type="caution">
    <text evidence="12">The sequence shown here is derived from an EMBL/GenBank/DDBJ whole genome shotgun (WGS) entry which is preliminary data.</text>
</comment>
<dbReference type="InterPro" id="IPR049278">
    <property type="entry name" value="MS_channel_C"/>
</dbReference>
<evidence type="ECO:0000259" key="9">
    <source>
        <dbReference type="Pfam" id="PF00924"/>
    </source>
</evidence>
<dbReference type="InterPro" id="IPR011014">
    <property type="entry name" value="MscS_channel_TM-2"/>
</dbReference>
<dbReference type="InterPro" id="IPR045276">
    <property type="entry name" value="YbiO_bact"/>
</dbReference>
<feature type="region of interest" description="Disordered" evidence="7">
    <location>
        <begin position="761"/>
        <end position="782"/>
    </location>
</feature>
<feature type="domain" description="Mechanosensitive ion channel MscS C-terminal" evidence="10">
    <location>
        <begin position="661"/>
        <end position="746"/>
    </location>
</feature>
<evidence type="ECO:0000259" key="11">
    <source>
        <dbReference type="Pfam" id="PF21088"/>
    </source>
</evidence>
<dbReference type="Gene3D" id="1.10.287.1260">
    <property type="match status" value="1"/>
</dbReference>
<organism evidence="12 13">
    <name type="scientific">Saccharibacter floricola DSM 15669</name>
    <dbReference type="NCBI Taxonomy" id="1123227"/>
    <lineage>
        <taxon>Bacteria</taxon>
        <taxon>Pseudomonadati</taxon>
        <taxon>Pseudomonadota</taxon>
        <taxon>Alphaproteobacteria</taxon>
        <taxon>Acetobacterales</taxon>
        <taxon>Acetobacteraceae</taxon>
        <taxon>Saccharibacter</taxon>
    </lineage>
</organism>
<evidence type="ECO:0000256" key="6">
    <source>
        <dbReference type="ARBA" id="ARBA00023136"/>
    </source>
</evidence>
<evidence type="ECO:0000313" key="12">
    <source>
        <dbReference type="EMBL" id="GBQ07211.1"/>
    </source>
</evidence>
<dbReference type="SUPFAM" id="SSF82861">
    <property type="entry name" value="Mechanosensitive channel protein MscS (YggB), transmembrane region"/>
    <property type="match status" value="1"/>
</dbReference>
<comment type="similarity">
    <text evidence="2">Belongs to the MscS (TC 1.A.23) family.</text>
</comment>
<proteinExistence type="inferred from homology"/>